<organism evidence="1 2">
    <name type="scientific">Tuber magnatum</name>
    <name type="common">white Piedmont truffle</name>
    <dbReference type="NCBI Taxonomy" id="42249"/>
    <lineage>
        <taxon>Eukaryota</taxon>
        <taxon>Fungi</taxon>
        <taxon>Dikarya</taxon>
        <taxon>Ascomycota</taxon>
        <taxon>Pezizomycotina</taxon>
        <taxon>Pezizomycetes</taxon>
        <taxon>Pezizales</taxon>
        <taxon>Tuberaceae</taxon>
        <taxon>Tuber</taxon>
    </lineage>
</organism>
<dbReference type="AlphaFoldDB" id="A0A317T0L8"/>
<sequence>MELALIWACSLGVLAYVVATAHFFSESIYSAFSKAEDPATDLENQYFNGHKTTKRSIFSFFRRSLESQREYREPEFPRHELAQLLEPAVGPFMPAPPSDLEKLAPGIAVPGAIADPGMMADPVPIEELEAVAELGTTVEDEGGAPGENGNT</sequence>
<evidence type="ECO:0000313" key="2">
    <source>
        <dbReference type="Proteomes" id="UP000246991"/>
    </source>
</evidence>
<accession>A0A317T0L8</accession>
<dbReference type="Proteomes" id="UP000246991">
    <property type="component" value="Unassembled WGS sequence"/>
</dbReference>
<dbReference type="EMBL" id="PYWC01000004">
    <property type="protein sequence ID" value="PWW80134.1"/>
    <property type="molecule type" value="Genomic_DNA"/>
</dbReference>
<name>A0A317T0L8_9PEZI</name>
<keyword evidence="2" id="KW-1185">Reference proteome</keyword>
<gene>
    <name evidence="1" type="ORF">C7212DRAFT_340681</name>
</gene>
<comment type="caution">
    <text evidence="1">The sequence shown here is derived from an EMBL/GenBank/DDBJ whole genome shotgun (WGS) entry which is preliminary data.</text>
</comment>
<evidence type="ECO:0000313" key="1">
    <source>
        <dbReference type="EMBL" id="PWW80134.1"/>
    </source>
</evidence>
<protein>
    <submittedName>
        <fullName evidence="1">Uncharacterized protein</fullName>
    </submittedName>
</protein>
<reference evidence="1 2" key="1">
    <citation type="submission" date="2018-03" db="EMBL/GenBank/DDBJ databases">
        <title>Genomes of Pezizomycetes fungi and the evolution of truffles.</title>
        <authorList>
            <person name="Murat C."/>
            <person name="Payen T."/>
            <person name="Noel B."/>
            <person name="Kuo A."/>
            <person name="Martin F.M."/>
        </authorList>
    </citation>
    <scope>NUCLEOTIDE SEQUENCE [LARGE SCALE GENOMIC DNA]</scope>
    <source>
        <strain evidence="1">091103-1</strain>
    </source>
</reference>
<proteinExistence type="predicted"/>
<dbReference type="OrthoDB" id="10490012at2759"/>